<accession>A0AA39UCZ8</accession>
<reference evidence="2" key="1">
    <citation type="submission" date="2023-06" db="EMBL/GenBank/DDBJ databases">
        <authorList>
            <consortium name="Lawrence Berkeley National Laboratory"/>
            <person name="Ahrendt S."/>
            <person name="Sahu N."/>
            <person name="Indic B."/>
            <person name="Wong-Bajracharya J."/>
            <person name="Merenyi Z."/>
            <person name="Ke H.-M."/>
            <person name="Monk M."/>
            <person name="Kocsube S."/>
            <person name="Drula E."/>
            <person name="Lipzen A."/>
            <person name="Balint B."/>
            <person name="Henrissat B."/>
            <person name="Andreopoulos B."/>
            <person name="Martin F.M."/>
            <person name="Harder C.B."/>
            <person name="Rigling D."/>
            <person name="Ford K.L."/>
            <person name="Foster G.D."/>
            <person name="Pangilinan J."/>
            <person name="Papanicolaou A."/>
            <person name="Barry K."/>
            <person name="LaButti K."/>
            <person name="Viragh M."/>
            <person name="Koriabine M."/>
            <person name="Yan M."/>
            <person name="Riley R."/>
            <person name="Champramary S."/>
            <person name="Plett K.L."/>
            <person name="Tsai I.J."/>
            <person name="Slot J."/>
            <person name="Sipos G."/>
            <person name="Plett J."/>
            <person name="Nagy L.G."/>
            <person name="Grigoriev I.V."/>
        </authorList>
    </citation>
    <scope>NUCLEOTIDE SEQUENCE</scope>
    <source>
        <strain evidence="2">HWK02</strain>
    </source>
</reference>
<keyword evidence="3" id="KW-1185">Reference proteome</keyword>
<feature type="compositionally biased region" description="Low complexity" evidence="1">
    <location>
        <begin position="109"/>
        <end position="131"/>
    </location>
</feature>
<comment type="caution">
    <text evidence="2">The sequence shown here is derived from an EMBL/GenBank/DDBJ whole genome shotgun (WGS) entry which is preliminary data.</text>
</comment>
<feature type="compositionally biased region" description="Basic residues" evidence="1">
    <location>
        <begin position="343"/>
        <end position="356"/>
    </location>
</feature>
<feature type="region of interest" description="Disordered" evidence="1">
    <location>
        <begin position="300"/>
        <end position="414"/>
    </location>
</feature>
<name>A0AA39UCZ8_9AGAR</name>
<sequence length="414" mass="43891">MERVGTDGDRLVEAMEVMLVLVDSVMALPPPPFFPQQPQAGPQYMPMPPGPICVDLPQEFNTLLAILRENRLAQLATVDQQRELMQNEIRGVIARVEQLGNEIHGLRSGGRPLSDGSSGSSSSDGSSPGRGQLPFPVQMPGMLPGFVPDGQQGPPGPQMPQPVVPEQYVINQPAPGYSIWSTRASDSSNDGITTFIYEAGSPSSSSASTSHSSRSGSGSPRSDASSPSVVHYVPAPGAVPYHTGTDVSRPGPLGTSVAPVEPATQQPTIIINPPPQQLRMPMVPMGPPGTMPHMVPMPPMSTGIPIPQPTVFVQPESRSSSESYSSPRSARSRRSQSGSPRSGRSRSRTRSRRSRSPSRSLTPPPPVMMVSRGPHAMQPIIVPGPAPLPVLGQPFSANCSSHCTTAKEPQSKQQ</sequence>
<evidence type="ECO:0000313" key="2">
    <source>
        <dbReference type="EMBL" id="KAK0482143.1"/>
    </source>
</evidence>
<dbReference type="AlphaFoldDB" id="A0AA39UCZ8"/>
<feature type="compositionally biased region" description="Low complexity" evidence="1">
    <location>
        <begin position="315"/>
        <end position="342"/>
    </location>
</feature>
<evidence type="ECO:0000256" key="1">
    <source>
        <dbReference type="SAM" id="MobiDB-lite"/>
    </source>
</evidence>
<feature type="compositionally biased region" description="Pro residues" evidence="1">
    <location>
        <begin position="154"/>
        <end position="163"/>
    </location>
</feature>
<feature type="compositionally biased region" description="Low complexity" evidence="1">
    <location>
        <begin position="199"/>
        <end position="228"/>
    </location>
</feature>
<organism evidence="2 3">
    <name type="scientific">Armillaria luteobubalina</name>
    <dbReference type="NCBI Taxonomy" id="153913"/>
    <lineage>
        <taxon>Eukaryota</taxon>
        <taxon>Fungi</taxon>
        <taxon>Dikarya</taxon>
        <taxon>Basidiomycota</taxon>
        <taxon>Agaricomycotina</taxon>
        <taxon>Agaricomycetes</taxon>
        <taxon>Agaricomycetidae</taxon>
        <taxon>Agaricales</taxon>
        <taxon>Marasmiineae</taxon>
        <taxon>Physalacriaceae</taxon>
        <taxon>Armillaria</taxon>
    </lineage>
</organism>
<feature type="compositionally biased region" description="Polar residues" evidence="1">
    <location>
        <begin position="395"/>
        <end position="414"/>
    </location>
</feature>
<dbReference type="EMBL" id="JAUEPU010000068">
    <property type="protein sequence ID" value="KAK0482143.1"/>
    <property type="molecule type" value="Genomic_DNA"/>
</dbReference>
<gene>
    <name evidence="2" type="ORF">EDD18DRAFT_1362750</name>
</gene>
<dbReference type="Proteomes" id="UP001175228">
    <property type="component" value="Unassembled WGS sequence"/>
</dbReference>
<feature type="region of interest" description="Disordered" evidence="1">
    <location>
        <begin position="193"/>
        <end position="277"/>
    </location>
</feature>
<feature type="region of interest" description="Disordered" evidence="1">
    <location>
        <begin position="104"/>
        <end position="163"/>
    </location>
</feature>
<protein>
    <submittedName>
        <fullName evidence="2">Uncharacterized protein</fullName>
    </submittedName>
</protein>
<proteinExistence type="predicted"/>
<evidence type="ECO:0000313" key="3">
    <source>
        <dbReference type="Proteomes" id="UP001175228"/>
    </source>
</evidence>